<keyword evidence="11" id="KW-1185">Reference proteome</keyword>
<evidence type="ECO:0000256" key="4">
    <source>
        <dbReference type="ARBA" id="ARBA00018141"/>
    </source>
</evidence>
<comment type="pathway">
    <text evidence="2 9">Purine metabolism; 7-cyano-7-deazaguanine biosynthesis.</text>
</comment>
<keyword evidence="5 9" id="KW-0479">Metal-binding</keyword>
<comment type="similarity">
    <text evidence="3 9">Belongs to the PTPS family. QueD subfamily.</text>
</comment>
<evidence type="ECO:0000313" key="11">
    <source>
        <dbReference type="Proteomes" id="UP001184614"/>
    </source>
</evidence>
<keyword evidence="9" id="KW-0671">Queuosine biosynthesis</keyword>
<evidence type="ECO:0000256" key="3">
    <source>
        <dbReference type="ARBA" id="ARBA00008900"/>
    </source>
</evidence>
<dbReference type="PIRSF" id="PIRSF006113">
    <property type="entry name" value="PTP_synth"/>
    <property type="match status" value="1"/>
</dbReference>
<evidence type="ECO:0000256" key="2">
    <source>
        <dbReference type="ARBA" id="ARBA00005061"/>
    </source>
</evidence>
<keyword evidence="6 9" id="KW-0862">Zinc</keyword>
<dbReference type="RefSeq" id="WP_310013315.1">
    <property type="nucleotide sequence ID" value="NZ_CP158841.1"/>
</dbReference>
<sequence>MFRITKEFHFSASHQLTELPADHQCARLHGHNYIVEVELSANDLDQHGFVRDYHELAPLKRYIDDELDHRHLNDVLGHNRITAEFLARHLYEWCHSRWQEVTAVRVSETPKTWAEYRPERLQPCFLQQ</sequence>
<evidence type="ECO:0000256" key="6">
    <source>
        <dbReference type="ARBA" id="ARBA00022833"/>
    </source>
</evidence>
<evidence type="ECO:0000313" key="10">
    <source>
        <dbReference type="EMBL" id="MDR6432953.1"/>
    </source>
</evidence>
<dbReference type="PANTHER" id="PTHR12589">
    <property type="entry name" value="PYRUVOYL TETRAHYDROBIOPTERIN SYNTHASE"/>
    <property type="match status" value="1"/>
</dbReference>
<evidence type="ECO:0000256" key="7">
    <source>
        <dbReference type="ARBA" id="ARBA00023239"/>
    </source>
</evidence>
<evidence type="ECO:0000256" key="1">
    <source>
        <dbReference type="ARBA" id="ARBA00002285"/>
    </source>
</evidence>
<comment type="function">
    <text evidence="1">Catalyzes the conversion of 7,8-dihydroneopterin triphosphate (H2NTP) to 6-carboxy-5,6,7,8-tetrahydropterin (CPH4) and acetaldehyde.</text>
</comment>
<name>A0ABU1MA80_9HYPH</name>
<dbReference type="Proteomes" id="UP001184614">
    <property type="component" value="Unassembled WGS sequence"/>
</dbReference>
<protein>
    <recommendedName>
        <fullName evidence="4 9">6-carboxy-5,6,7,8-tetrahydropterin synthase</fullName>
        <ecNumber evidence="9">4.-.-.-</ecNumber>
    </recommendedName>
</protein>
<comment type="caution">
    <text evidence="10">The sequence shown here is derived from an EMBL/GenBank/DDBJ whole genome shotgun (WGS) entry which is preliminary data.</text>
</comment>
<dbReference type="GO" id="GO:0003874">
    <property type="term" value="F:6-pyruvoyltetrahydropterin synthase activity"/>
    <property type="evidence" value="ECO:0007669"/>
    <property type="project" value="UniProtKB-EC"/>
</dbReference>
<dbReference type="InterPro" id="IPR007115">
    <property type="entry name" value="6-PTP_synth/QueD"/>
</dbReference>
<dbReference type="EC" id="4.-.-.-" evidence="9"/>
<evidence type="ECO:0000256" key="8">
    <source>
        <dbReference type="ARBA" id="ARBA00048807"/>
    </source>
</evidence>
<dbReference type="Gene3D" id="3.30.479.10">
    <property type="entry name" value="6-pyruvoyl tetrahydropterin synthase/QueD"/>
    <property type="match status" value="1"/>
</dbReference>
<comment type="catalytic activity">
    <reaction evidence="8 9">
        <text>7,8-dihydroneopterin 3'-triphosphate + H2O = 6-carboxy-5,6,7,8-tetrahydropterin + triphosphate + acetaldehyde + 2 H(+)</text>
        <dbReference type="Rhea" id="RHEA:27966"/>
        <dbReference type="ChEBI" id="CHEBI:15343"/>
        <dbReference type="ChEBI" id="CHEBI:15377"/>
        <dbReference type="ChEBI" id="CHEBI:15378"/>
        <dbReference type="ChEBI" id="CHEBI:18036"/>
        <dbReference type="ChEBI" id="CHEBI:58462"/>
        <dbReference type="ChEBI" id="CHEBI:61032"/>
        <dbReference type="EC" id="4.1.2.50"/>
    </reaction>
</comment>
<evidence type="ECO:0000256" key="5">
    <source>
        <dbReference type="ARBA" id="ARBA00022723"/>
    </source>
</evidence>
<evidence type="ECO:0000256" key="9">
    <source>
        <dbReference type="PIRNR" id="PIRNR006113"/>
    </source>
</evidence>
<dbReference type="PANTHER" id="PTHR12589:SF7">
    <property type="entry name" value="6-PYRUVOYL TETRAHYDROBIOPTERIN SYNTHASE"/>
    <property type="match status" value="1"/>
</dbReference>
<dbReference type="GO" id="GO:0070497">
    <property type="term" value="F:6-carboxytetrahydropterin synthase activity"/>
    <property type="evidence" value="ECO:0007669"/>
    <property type="project" value="UniProtKB-EC"/>
</dbReference>
<organism evidence="10 11">
    <name type="scientific">Brucella pseudogrignonensis</name>
    <dbReference type="NCBI Taxonomy" id="419475"/>
    <lineage>
        <taxon>Bacteria</taxon>
        <taxon>Pseudomonadati</taxon>
        <taxon>Pseudomonadota</taxon>
        <taxon>Alphaproteobacteria</taxon>
        <taxon>Hyphomicrobiales</taxon>
        <taxon>Brucellaceae</taxon>
        <taxon>Brucella/Ochrobactrum group</taxon>
        <taxon>Brucella</taxon>
    </lineage>
</organism>
<reference evidence="10 11" key="1">
    <citation type="submission" date="2023-07" db="EMBL/GenBank/DDBJ databases">
        <title>Sorghum-associated microbial communities from plants grown in Nebraska, USA.</title>
        <authorList>
            <person name="Schachtman D."/>
        </authorList>
    </citation>
    <scope>NUCLEOTIDE SEQUENCE [LARGE SCALE GENOMIC DNA]</scope>
    <source>
        <strain evidence="10 11">DS1730</strain>
    </source>
</reference>
<dbReference type="Pfam" id="PF01242">
    <property type="entry name" value="PTPS"/>
    <property type="match status" value="1"/>
</dbReference>
<dbReference type="NCBIfam" id="TIGR03367">
    <property type="entry name" value="queuosine_QueD"/>
    <property type="match status" value="1"/>
</dbReference>
<comment type="cofactor">
    <cofactor evidence="9">
        <name>Zn(2+)</name>
        <dbReference type="ChEBI" id="CHEBI:29105"/>
    </cofactor>
    <text evidence="9">Binds 1 zinc ion per subunit.</text>
</comment>
<accession>A0ABU1MA80</accession>
<proteinExistence type="inferred from homology"/>
<dbReference type="InterPro" id="IPR038418">
    <property type="entry name" value="6-PTP_synth/QueD_sf"/>
</dbReference>
<dbReference type="EMBL" id="JAVDQT010000003">
    <property type="protein sequence ID" value="MDR6432953.1"/>
    <property type="molecule type" value="Genomic_DNA"/>
</dbReference>
<dbReference type="SUPFAM" id="SSF55620">
    <property type="entry name" value="Tetrahydrobiopterin biosynthesis enzymes-like"/>
    <property type="match status" value="1"/>
</dbReference>
<keyword evidence="7 9" id="KW-0456">Lyase</keyword>
<gene>
    <name evidence="10" type="ORF">J2782_002695</name>
</gene>